<sequence length="154" mass="16580">MSTQAIGAVAVGTAVVGGGGTLAAYAAGAFNGEAKYESFEDYVNKALKNKKQYSADSLTNEKIKQKLSTNTYKEELKKVVVKTEDSDPITAEDVGKNPPDDNKLTKMVEKAKAWCTSKKPKKSIDGGKWTKVTIEKDADWAPFEAVCLEPVPSS</sequence>
<evidence type="ECO:0000313" key="1">
    <source>
        <dbReference type="EMBL" id="GCE63726.1"/>
    </source>
</evidence>
<name>A0A478FTQ6_9MOLU</name>
<dbReference type="EMBL" id="BIMN01000003">
    <property type="protein sequence ID" value="GCE63726.1"/>
    <property type="molecule type" value="Genomic_DNA"/>
</dbReference>
<gene>
    <name evidence="1" type="ORF">MHSWG343_07260</name>
</gene>
<comment type="caution">
    <text evidence="1">The sequence shown here is derived from an EMBL/GenBank/DDBJ whole genome shotgun (WGS) entry which is preliminary data.</text>
</comment>
<evidence type="ECO:0000313" key="2">
    <source>
        <dbReference type="Proteomes" id="UP000324831"/>
    </source>
</evidence>
<accession>A0A478FTQ6</accession>
<protein>
    <submittedName>
        <fullName evidence="1">Uncharacterized protein</fullName>
    </submittedName>
</protein>
<proteinExistence type="predicted"/>
<dbReference type="Proteomes" id="UP000324831">
    <property type="component" value="Unassembled WGS sequence"/>
</dbReference>
<dbReference type="AlphaFoldDB" id="A0A478FTQ6"/>
<organism evidence="1 2">
    <name type="scientific">Candidatus Mycoplasma haematohominis</name>
    <dbReference type="NCBI Taxonomy" id="1494318"/>
    <lineage>
        <taxon>Bacteria</taxon>
        <taxon>Bacillati</taxon>
        <taxon>Mycoplasmatota</taxon>
        <taxon>Mollicutes</taxon>
        <taxon>Mycoplasmataceae</taxon>
        <taxon>Mycoplasma</taxon>
    </lineage>
</organism>
<reference evidence="1 2" key="1">
    <citation type="submission" date="2019-01" db="EMBL/GenBank/DDBJ databases">
        <title>Draft genome sequences of Candidatus Mycoplasma haemohominis SWG34-3 identified from a patient with pyrexia, anemia and liver dysfunction.</title>
        <authorList>
            <person name="Sekizuka T."/>
            <person name="Hattori N."/>
            <person name="Katano H."/>
            <person name="Takuma T."/>
            <person name="Ito T."/>
            <person name="Arai N."/>
            <person name="Yanai R."/>
            <person name="Ishii S."/>
            <person name="Miura Y."/>
            <person name="Tokunaga T."/>
            <person name="Watanabe H."/>
            <person name="Nomura N."/>
            <person name="Eguchi J."/>
            <person name="Arai T."/>
            <person name="Hasegawa H."/>
            <person name="Nakamaki T."/>
            <person name="Wakita T."/>
            <person name="Niki Y."/>
            <person name="Kuroda M."/>
        </authorList>
    </citation>
    <scope>NUCLEOTIDE SEQUENCE [LARGE SCALE GENOMIC DNA]</scope>
    <source>
        <strain evidence="1">SWG34-3</strain>
    </source>
</reference>